<proteinExistence type="predicted"/>
<evidence type="ECO:0000313" key="3">
    <source>
        <dbReference type="Proteomes" id="UP000236621"/>
    </source>
</evidence>
<reference evidence="2 3" key="1">
    <citation type="submission" date="2017-08" db="EMBL/GenBank/DDBJ databases">
        <title>Harnessing the power of phylogenomics to disentangle the directionality and signatures of interkingdom host jumping in the parasitic fungal genus Tolypocladium.</title>
        <authorList>
            <person name="Quandt C.A."/>
            <person name="Patterson W."/>
            <person name="Spatafora J.W."/>
        </authorList>
    </citation>
    <scope>NUCLEOTIDE SEQUENCE [LARGE SCALE GENOMIC DNA]</scope>
    <source>
        <strain evidence="2 3">CBS 113982</strain>
    </source>
</reference>
<organism evidence="2 3">
    <name type="scientific">Tolypocladium capitatum</name>
    <dbReference type="NCBI Taxonomy" id="45235"/>
    <lineage>
        <taxon>Eukaryota</taxon>
        <taxon>Fungi</taxon>
        <taxon>Dikarya</taxon>
        <taxon>Ascomycota</taxon>
        <taxon>Pezizomycotina</taxon>
        <taxon>Sordariomycetes</taxon>
        <taxon>Hypocreomycetidae</taxon>
        <taxon>Hypocreales</taxon>
        <taxon>Ophiocordycipitaceae</taxon>
        <taxon>Tolypocladium</taxon>
    </lineage>
</organism>
<protein>
    <submittedName>
        <fullName evidence="2">Uncharacterized protein</fullName>
    </submittedName>
</protein>
<dbReference type="EMBL" id="NRSZ01000108">
    <property type="protein sequence ID" value="PNY29466.1"/>
    <property type="molecule type" value="Genomic_DNA"/>
</dbReference>
<feature type="region of interest" description="Disordered" evidence="1">
    <location>
        <begin position="1"/>
        <end position="22"/>
    </location>
</feature>
<dbReference type="AlphaFoldDB" id="A0A2K3QPK2"/>
<sequence length="102" mass="11227">MGWERRSIERHGPGSRTAPEPARRICGAALDAALDSDVQFRGQPASIRAHPPRRLGRMVNLCPLPFTCPRVGGSARARCRLRRCDAAARNCTGASRMCWGDR</sequence>
<name>A0A2K3QPK2_9HYPO</name>
<comment type="caution">
    <text evidence="2">The sequence shown here is derived from an EMBL/GenBank/DDBJ whole genome shotgun (WGS) entry which is preliminary data.</text>
</comment>
<accession>A0A2K3QPK2</accession>
<gene>
    <name evidence="2" type="ORF">TCAP_00621</name>
</gene>
<keyword evidence="3" id="KW-1185">Reference proteome</keyword>
<feature type="compositionally biased region" description="Basic and acidic residues" evidence="1">
    <location>
        <begin position="1"/>
        <end position="12"/>
    </location>
</feature>
<evidence type="ECO:0000256" key="1">
    <source>
        <dbReference type="SAM" id="MobiDB-lite"/>
    </source>
</evidence>
<evidence type="ECO:0000313" key="2">
    <source>
        <dbReference type="EMBL" id="PNY29466.1"/>
    </source>
</evidence>
<dbReference type="Proteomes" id="UP000236621">
    <property type="component" value="Unassembled WGS sequence"/>
</dbReference>